<protein>
    <recommendedName>
        <fullName evidence="4">Lipoprotein</fullName>
    </recommendedName>
</protein>
<name>A0A5C5W931_9BACT</name>
<evidence type="ECO:0000313" key="3">
    <source>
        <dbReference type="Proteomes" id="UP000318995"/>
    </source>
</evidence>
<dbReference type="InterPro" id="IPR018247">
    <property type="entry name" value="EF_Hand_1_Ca_BS"/>
</dbReference>
<feature type="chain" id="PRO_5022958026" description="Lipoprotein" evidence="1">
    <location>
        <begin position="32"/>
        <end position="599"/>
    </location>
</feature>
<keyword evidence="1" id="KW-0732">Signal</keyword>
<evidence type="ECO:0000256" key="1">
    <source>
        <dbReference type="SAM" id="SignalP"/>
    </source>
</evidence>
<feature type="signal peptide" evidence="1">
    <location>
        <begin position="1"/>
        <end position="31"/>
    </location>
</feature>
<dbReference type="InterPro" id="IPR030895">
    <property type="entry name" value="T5SS_PEPC_rpt"/>
</dbReference>
<sequence length="599" mass="59736" precursor="true">MITRDSLSAYRQLGVVFLSFSVLTCAGFASAAVTAAGSVNPTTVLPGNQNIDLLIGDDSSSNPDVRATVLINGGSQLTVNRAFVGSDEYFFGRLLIQGDGSLLGDGTKLTVDESGSSTEPTLQIGRSGDGYLQVSGGATLTLSDSSGDLVVGDNATGIGRALVTGDFTLVTIGDDLIVGNAGVGRLDIEAGAIVQLGTPSARSGRNVTIGAQAGGAGEVYVTGAGSRLVVGDDLELGVLGSGRLVVSNGALVDADTGANPSLLIGGQGRLTLDGGVITTGAVTVVGVLEGSGFVNGDGPGSGSVTVNSTGRIYAGPGELLRIDDTVSNQGSISIEGGELELLSVLTNNAPGSSQPPGRITLEAGRLRLTESLTNNGVIAFAAGASDVHGTITNNTGGAIAVAPEAVATFYDSFQDTGGTLEIQAGGSALFLADATFSAASSVSLALAEPGPALSVAGGMIVGGDLTVTFSDDFELQAGTFEVIEAGALAGAFDTVTLPSVAGFDLVPLYTGSGLLLTVSTVTVGGPDIGDFNNDGFIDVADYTVWRDTAGTPPDLDGYVVWVNNYGTLVPAASPAAAVPEPTTLAIVLLTPLAAIGRRR</sequence>
<evidence type="ECO:0008006" key="4">
    <source>
        <dbReference type="Google" id="ProtNLM"/>
    </source>
</evidence>
<proteinExistence type="predicted"/>
<dbReference type="AlphaFoldDB" id="A0A5C5W931"/>
<dbReference type="OrthoDB" id="251178at2"/>
<gene>
    <name evidence="2" type="ORF">Pla111_18840</name>
</gene>
<dbReference type="NCBIfam" id="TIGR04393">
    <property type="entry name" value="rpt_T5SS_PEPC"/>
    <property type="match status" value="2"/>
</dbReference>
<keyword evidence="3" id="KW-1185">Reference proteome</keyword>
<reference evidence="2 3" key="1">
    <citation type="submission" date="2019-02" db="EMBL/GenBank/DDBJ databases">
        <title>Deep-cultivation of Planctomycetes and their phenomic and genomic characterization uncovers novel biology.</title>
        <authorList>
            <person name="Wiegand S."/>
            <person name="Jogler M."/>
            <person name="Boedeker C."/>
            <person name="Pinto D."/>
            <person name="Vollmers J."/>
            <person name="Rivas-Marin E."/>
            <person name="Kohn T."/>
            <person name="Peeters S.H."/>
            <person name="Heuer A."/>
            <person name="Rast P."/>
            <person name="Oberbeckmann S."/>
            <person name="Bunk B."/>
            <person name="Jeske O."/>
            <person name="Meyerdierks A."/>
            <person name="Storesund J.E."/>
            <person name="Kallscheuer N."/>
            <person name="Luecker S."/>
            <person name="Lage O.M."/>
            <person name="Pohl T."/>
            <person name="Merkel B.J."/>
            <person name="Hornburger P."/>
            <person name="Mueller R.-W."/>
            <person name="Bruemmer F."/>
            <person name="Labrenz M."/>
            <person name="Spormann A.M."/>
            <person name="Op Den Camp H."/>
            <person name="Overmann J."/>
            <person name="Amann R."/>
            <person name="Jetten M.S.M."/>
            <person name="Mascher T."/>
            <person name="Medema M.H."/>
            <person name="Devos D.P."/>
            <person name="Kaster A.-K."/>
            <person name="Ovreas L."/>
            <person name="Rohde M."/>
            <person name="Galperin M.Y."/>
            <person name="Jogler C."/>
        </authorList>
    </citation>
    <scope>NUCLEOTIDE SEQUENCE [LARGE SCALE GENOMIC DNA]</scope>
    <source>
        <strain evidence="2 3">Pla111</strain>
    </source>
</reference>
<comment type="caution">
    <text evidence="2">The sequence shown here is derived from an EMBL/GenBank/DDBJ whole genome shotgun (WGS) entry which is preliminary data.</text>
</comment>
<dbReference type="EMBL" id="SJPH01000003">
    <property type="protein sequence ID" value="TWT46783.1"/>
    <property type="molecule type" value="Genomic_DNA"/>
</dbReference>
<dbReference type="RefSeq" id="WP_146573560.1">
    <property type="nucleotide sequence ID" value="NZ_SJPH01000003.1"/>
</dbReference>
<organism evidence="2 3">
    <name type="scientific">Botrimarina hoheduenensis</name>
    <dbReference type="NCBI Taxonomy" id="2528000"/>
    <lineage>
        <taxon>Bacteria</taxon>
        <taxon>Pseudomonadati</taxon>
        <taxon>Planctomycetota</taxon>
        <taxon>Planctomycetia</taxon>
        <taxon>Pirellulales</taxon>
        <taxon>Lacipirellulaceae</taxon>
        <taxon>Botrimarina</taxon>
    </lineage>
</organism>
<evidence type="ECO:0000313" key="2">
    <source>
        <dbReference type="EMBL" id="TWT46783.1"/>
    </source>
</evidence>
<accession>A0A5C5W931</accession>
<dbReference type="PROSITE" id="PS00018">
    <property type="entry name" value="EF_HAND_1"/>
    <property type="match status" value="1"/>
</dbReference>
<dbReference type="Proteomes" id="UP000318995">
    <property type="component" value="Unassembled WGS sequence"/>
</dbReference>